<evidence type="ECO:0000313" key="1">
    <source>
        <dbReference type="EMBL" id="MBP1925636.1"/>
    </source>
</evidence>
<gene>
    <name evidence="1" type="ORF">J2Z76_001495</name>
</gene>
<comment type="caution">
    <text evidence="1">The sequence shown here is derived from an EMBL/GenBank/DDBJ whole genome shotgun (WGS) entry which is preliminary data.</text>
</comment>
<organism evidence="1 2">
    <name type="scientific">Sedimentibacter acidaminivorans</name>
    <dbReference type="NCBI Taxonomy" id="913099"/>
    <lineage>
        <taxon>Bacteria</taxon>
        <taxon>Bacillati</taxon>
        <taxon>Bacillota</taxon>
        <taxon>Tissierellia</taxon>
        <taxon>Sedimentibacter</taxon>
    </lineage>
</organism>
<protein>
    <submittedName>
        <fullName evidence="1">Uncharacterized protein</fullName>
    </submittedName>
</protein>
<name>A0ABS4GD75_9FIRM</name>
<accession>A0ABS4GD75</accession>
<dbReference type="EMBL" id="JAGGKS010000003">
    <property type="protein sequence ID" value="MBP1925636.1"/>
    <property type="molecule type" value="Genomic_DNA"/>
</dbReference>
<sequence>MERNSFAYVPSTYAQSAVFTDVIIRSSVVIINSVL</sequence>
<proteinExistence type="predicted"/>
<reference evidence="1 2" key="1">
    <citation type="submission" date="2021-03" db="EMBL/GenBank/DDBJ databases">
        <title>Genomic Encyclopedia of Type Strains, Phase IV (KMG-IV): sequencing the most valuable type-strain genomes for metagenomic binning, comparative biology and taxonomic classification.</title>
        <authorList>
            <person name="Goeker M."/>
        </authorList>
    </citation>
    <scope>NUCLEOTIDE SEQUENCE [LARGE SCALE GENOMIC DNA]</scope>
    <source>
        <strain evidence="1 2">DSM 24004</strain>
    </source>
</reference>
<keyword evidence="2" id="KW-1185">Reference proteome</keyword>
<evidence type="ECO:0000313" key="2">
    <source>
        <dbReference type="Proteomes" id="UP001519342"/>
    </source>
</evidence>
<dbReference type="Proteomes" id="UP001519342">
    <property type="component" value="Unassembled WGS sequence"/>
</dbReference>